<feature type="signal peptide" evidence="1">
    <location>
        <begin position="1"/>
        <end position="20"/>
    </location>
</feature>
<dbReference type="RefSeq" id="WP_196122245.1">
    <property type="nucleotide sequence ID" value="NZ_JADMCD010000014.1"/>
</dbReference>
<name>A0ABS0FS60_PSELU</name>
<dbReference type="PROSITE" id="PS51257">
    <property type="entry name" value="PROKAR_LIPOPROTEIN"/>
    <property type="match status" value="1"/>
</dbReference>
<sequence>MNTLKIASVLLTAAIMTGCASTSSEPTGSYAYQIAKAGGLNLQDQKVPKAQYDAALSSVTDAGLNTSVLASSHGFNMNGGAALGVGLAAWLLTPTPLEKKDAVIAFAPMHESDKTEAGRGFANALAAAYKQAFEDMDGFTSTEIFHVSNALGDAFIVGGKGSGCPNTELGCSYIASVIKPKAVSAPSVLSSQSKQVYRFSAKDGVLSGEDHTEGKFDKSAFLLNVSKHLPDWAYVYAAPVPKVSPPMIYHKGKVHYFVVPDA</sequence>
<gene>
    <name evidence="2" type="ORF">IRZ65_21060</name>
</gene>
<proteinExistence type="predicted"/>
<reference evidence="2 3" key="1">
    <citation type="submission" date="2020-10" db="EMBL/GenBank/DDBJ databases">
        <title>Genome sequences of Pseudomonas isolates.</title>
        <authorList>
            <person name="Wessels L."/>
            <person name="Reich F."/>
            <person name="Hammerl J."/>
        </authorList>
    </citation>
    <scope>NUCLEOTIDE SEQUENCE [LARGE SCALE GENOMIC DNA]</scope>
    <source>
        <strain evidence="2 3">20-MO00624-0</strain>
    </source>
</reference>
<evidence type="ECO:0000313" key="3">
    <source>
        <dbReference type="Proteomes" id="UP000626180"/>
    </source>
</evidence>
<dbReference type="Proteomes" id="UP000626180">
    <property type="component" value="Unassembled WGS sequence"/>
</dbReference>
<feature type="chain" id="PRO_5045523435" description="Lipoprotein" evidence="1">
    <location>
        <begin position="21"/>
        <end position="262"/>
    </location>
</feature>
<evidence type="ECO:0000313" key="2">
    <source>
        <dbReference type="EMBL" id="MBF8643165.1"/>
    </source>
</evidence>
<protein>
    <recommendedName>
        <fullName evidence="4">Lipoprotein</fullName>
    </recommendedName>
</protein>
<comment type="caution">
    <text evidence="2">The sequence shown here is derived from an EMBL/GenBank/DDBJ whole genome shotgun (WGS) entry which is preliminary data.</text>
</comment>
<keyword evidence="3" id="KW-1185">Reference proteome</keyword>
<evidence type="ECO:0008006" key="4">
    <source>
        <dbReference type="Google" id="ProtNLM"/>
    </source>
</evidence>
<keyword evidence="1" id="KW-0732">Signal</keyword>
<organism evidence="2 3">
    <name type="scientific">Pseudomonas luteola</name>
    <dbReference type="NCBI Taxonomy" id="47886"/>
    <lineage>
        <taxon>Bacteria</taxon>
        <taxon>Pseudomonadati</taxon>
        <taxon>Pseudomonadota</taxon>
        <taxon>Gammaproteobacteria</taxon>
        <taxon>Pseudomonadales</taxon>
        <taxon>Pseudomonadaceae</taxon>
        <taxon>Pseudomonas</taxon>
    </lineage>
</organism>
<evidence type="ECO:0000256" key="1">
    <source>
        <dbReference type="SAM" id="SignalP"/>
    </source>
</evidence>
<accession>A0ABS0FS60</accession>
<dbReference type="EMBL" id="JADMCD010000014">
    <property type="protein sequence ID" value="MBF8643165.1"/>
    <property type="molecule type" value="Genomic_DNA"/>
</dbReference>